<dbReference type="STRING" id="2064.TR51_17010"/>
<reference evidence="1 2" key="1">
    <citation type="submission" date="2015-02" db="EMBL/GenBank/DDBJ databases">
        <title>Draft genome sequence of Kitasatospora griseola MF730-N6, a bafilomycin, terpentecin and satosporin producer.</title>
        <authorList>
            <person name="Arens J.C."/>
            <person name="Haltli B."/>
            <person name="Kerr R.G."/>
        </authorList>
    </citation>
    <scope>NUCLEOTIDE SEQUENCE [LARGE SCALE GENOMIC DNA]</scope>
    <source>
        <strain evidence="1 2">MF730-N6</strain>
    </source>
</reference>
<organism evidence="1 2">
    <name type="scientific">Kitasatospora griseola</name>
    <name type="common">Streptomyces griseolosporeus</name>
    <dbReference type="NCBI Taxonomy" id="2064"/>
    <lineage>
        <taxon>Bacteria</taxon>
        <taxon>Bacillati</taxon>
        <taxon>Actinomycetota</taxon>
        <taxon>Actinomycetes</taxon>
        <taxon>Kitasatosporales</taxon>
        <taxon>Streptomycetaceae</taxon>
        <taxon>Kitasatospora</taxon>
    </lineage>
</organism>
<evidence type="ECO:0000313" key="1">
    <source>
        <dbReference type="EMBL" id="KIQ65547.1"/>
    </source>
</evidence>
<gene>
    <name evidence="1" type="ORF">TR51_17010</name>
</gene>
<sequence length="175" mass="19209">MTPPPPDRTDAALAPVHSELLRQADVEARQLLTRADREATAVLDAARERAEEILAQARRDGTAEGEAAGAAELLRARRTARAREQTARRDAYDELRRRVTARVRAERLAADYPGVRDRLEQRARELLGARATVTEAPSGGVVAEMAGRLADLSLDALAGRALARLGERTEWLWTP</sequence>
<dbReference type="EMBL" id="JXZB01000002">
    <property type="protein sequence ID" value="KIQ65547.1"/>
    <property type="molecule type" value="Genomic_DNA"/>
</dbReference>
<dbReference type="Proteomes" id="UP000032066">
    <property type="component" value="Unassembled WGS sequence"/>
</dbReference>
<comment type="caution">
    <text evidence="1">The sequence shown here is derived from an EMBL/GenBank/DDBJ whole genome shotgun (WGS) entry which is preliminary data.</text>
</comment>
<keyword evidence="2" id="KW-1185">Reference proteome</keyword>
<accession>A0A0D0PZ03</accession>
<evidence type="ECO:0008006" key="3">
    <source>
        <dbReference type="Google" id="ProtNLM"/>
    </source>
</evidence>
<protein>
    <recommendedName>
        <fullName evidence="3">ATP synthase subunit E</fullName>
    </recommendedName>
</protein>
<dbReference type="AlphaFoldDB" id="A0A0D0PZ03"/>
<name>A0A0D0PZ03_KITGR</name>
<evidence type="ECO:0000313" key="2">
    <source>
        <dbReference type="Proteomes" id="UP000032066"/>
    </source>
</evidence>
<dbReference type="PATRIC" id="fig|2064.6.peg.3649"/>
<dbReference type="RefSeq" id="WP_043911836.1">
    <property type="nucleotide sequence ID" value="NZ_JXZB01000002.1"/>
</dbReference>
<proteinExistence type="predicted"/>